<evidence type="ECO:0000313" key="8">
    <source>
        <dbReference type="Proteomes" id="UP000515152"/>
    </source>
</evidence>
<dbReference type="OrthoDB" id="10253113at2759"/>
<reference evidence="9" key="1">
    <citation type="submission" date="2025-08" db="UniProtKB">
        <authorList>
            <consortium name="RefSeq"/>
        </authorList>
    </citation>
    <scope>IDENTIFICATION</scope>
</reference>
<dbReference type="InterPro" id="IPR004108">
    <property type="entry name" value="Fe_hydrogenase_lsu_C"/>
</dbReference>
<evidence type="ECO:0000256" key="1">
    <source>
        <dbReference type="ARBA" id="ARBA00006596"/>
    </source>
</evidence>
<evidence type="ECO:0000256" key="4">
    <source>
        <dbReference type="ARBA" id="ARBA00023004"/>
    </source>
</evidence>
<evidence type="ECO:0000256" key="3">
    <source>
        <dbReference type="ARBA" id="ARBA00022723"/>
    </source>
</evidence>
<evidence type="ECO:0000256" key="6">
    <source>
        <dbReference type="ARBA" id="ARBA00041553"/>
    </source>
</evidence>
<evidence type="ECO:0000256" key="2">
    <source>
        <dbReference type="ARBA" id="ARBA00022485"/>
    </source>
</evidence>
<dbReference type="SUPFAM" id="SSF53920">
    <property type="entry name" value="Fe-only hydrogenase"/>
    <property type="match status" value="1"/>
</dbReference>
<keyword evidence="5" id="KW-0411">Iron-sulfur</keyword>
<dbReference type="InterPro" id="IPR009016">
    <property type="entry name" value="Fe_hydrogenase"/>
</dbReference>
<dbReference type="Pfam" id="PF02906">
    <property type="entry name" value="Fe_hyd_lg_C"/>
    <property type="match status" value="1"/>
</dbReference>
<evidence type="ECO:0000256" key="5">
    <source>
        <dbReference type="ARBA" id="ARBA00023014"/>
    </source>
</evidence>
<keyword evidence="4" id="KW-0408">Iron</keyword>
<dbReference type="CTD" id="560541"/>
<dbReference type="InterPro" id="IPR003149">
    <property type="entry name" value="Fe_hydrogenase_ssu"/>
</dbReference>
<dbReference type="Gene3D" id="3.40.50.1780">
    <property type="match status" value="1"/>
</dbReference>
<dbReference type="FunFam" id="3.30.70.20:FF:000042">
    <property type="entry name" value="Cytosolic Fe-S cluster assembly factor NAR1"/>
    <property type="match status" value="1"/>
</dbReference>
<name>A0A6P3VKH1_CLUHA</name>
<organism evidence="8 9">
    <name type="scientific">Clupea harengus</name>
    <name type="common">Atlantic herring</name>
    <dbReference type="NCBI Taxonomy" id="7950"/>
    <lineage>
        <taxon>Eukaryota</taxon>
        <taxon>Metazoa</taxon>
        <taxon>Chordata</taxon>
        <taxon>Craniata</taxon>
        <taxon>Vertebrata</taxon>
        <taxon>Euteleostomi</taxon>
        <taxon>Actinopterygii</taxon>
        <taxon>Neopterygii</taxon>
        <taxon>Teleostei</taxon>
        <taxon>Clupei</taxon>
        <taxon>Clupeiformes</taxon>
        <taxon>Clupeoidei</taxon>
        <taxon>Clupeidae</taxon>
        <taxon>Clupea</taxon>
    </lineage>
</organism>
<evidence type="ECO:0000259" key="7">
    <source>
        <dbReference type="SMART" id="SM00902"/>
    </source>
</evidence>
<dbReference type="GO" id="GO:0051539">
    <property type="term" value="F:4 iron, 4 sulfur cluster binding"/>
    <property type="evidence" value="ECO:0007669"/>
    <property type="project" value="UniProtKB-KW"/>
</dbReference>
<comment type="similarity">
    <text evidence="1">Belongs to the NARF family.</text>
</comment>
<keyword evidence="2" id="KW-0004">4Fe-4S</keyword>
<feature type="domain" description="Iron hydrogenase small subunit" evidence="7">
    <location>
        <begin position="410"/>
        <end position="466"/>
    </location>
</feature>
<proteinExistence type="inferred from homology"/>
<dbReference type="InterPro" id="IPR050340">
    <property type="entry name" value="Cytosolic_Fe-S_CAF"/>
</dbReference>
<dbReference type="GO" id="GO:0046872">
    <property type="term" value="F:metal ion binding"/>
    <property type="evidence" value="ECO:0007669"/>
    <property type="project" value="UniProtKB-KW"/>
</dbReference>
<dbReference type="AlphaFoldDB" id="A0A6P3VKH1"/>
<gene>
    <name evidence="9" type="primary">narfl</name>
</gene>
<dbReference type="RefSeq" id="XP_012673815.1">
    <property type="nucleotide sequence ID" value="XM_012818361.2"/>
</dbReference>
<sequence length="476" mass="53653">MASHFSGVLMLTDLDDFITPSQECVKPIKVEKKQGRSLAKIQIEDDGSYFQVNQDGRTQKLEKAKITLNDCLACSGCITSAESVLITQQSHEELFKVLRQNKQSVSEQQVVVVSISPQSRASLAARFGLSSSDAGRRLTSFFKSLGVHYVFDTSFSRNFSLLESQREFIQRFQRKEEDKKALPMLASACPGWICYAEKTHGEFILPYISTTRSPQQMMGSLVKNYFAEQQGLPPQRIYHVTVMPCYDKKLEASRPDFYLDEAETREVDCVITSGEVLKMLEEEGVSLNDVEAAPLDPLFSHVCGEEFLAHAGSGSGGYLHHIYTHAAKELFGEEVKELHYKTLKNKDFQEITLEKDGVVLLRFAVTNGFRNIQNLVQKLKRGKSPYDFVEVMACPSGCLNGGGQLKPQPEQSNKEVLQQVEELYQAERSSAPEEEARVSQLYHTWLQSVGEERARQLLHTQYHAVEKASNGLTIKW</sequence>
<keyword evidence="3" id="KW-0479">Metal-binding</keyword>
<dbReference type="Pfam" id="PF02256">
    <property type="entry name" value="Fe_hyd_SSU"/>
    <property type="match status" value="1"/>
</dbReference>
<dbReference type="GeneID" id="105892121"/>
<dbReference type="Proteomes" id="UP000515152">
    <property type="component" value="Chromosome 1"/>
</dbReference>
<dbReference type="PANTHER" id="PTHR11615">
    <property type="entry name" value="NITRATE, FORMATE, IRON DEHYDROGENASE"/>
    <property type="match status" value="1"/>
</dbReference>
<dbReference type="SMART" id="SM00902">
    <property type="entry name" value="Fe_hyd_SSU"/>
    <property type="match status" value="1"/>
</dbReference>
<protein>
    <recommendedName>
        <fullName evidence="6">Nuclear prelamin A recognition factor-like protein</fullName>
    </recommendedName>
</protein>
<accession>A0A6P3VKH1</accession>
<dbReference type="Gene3D" id="3.40.950.10">
    <property type="entry name" value="Fe-only Hydrogenase (Larger Subunit), Chain L, domain 3"/>
    <property type="match status" value="1"/>
</dbReference>
<keyword evidence="8" id="KW-1185">Reference proteome</keyword>
<evidence type="ECO:0000313" key="9">
    <source>
        <dbReference type="RefSeq" id="XP_012673815.1"/>
    </source>
</evidence>